<dbReference type="GO" id="GO:0005524">
    <property type="term" value="F:ATP binding"/>
    <property type="evidence" value="ECO:0007669"/>
    <property type="project" value="UniProtKB-UniRule"/>
</dbReference>
<dbReference type="Gene3D" id="3.40.50.620">
    <property type="entry name" value="HUPs"/>
    <property type="match status" value="1"/>
</dbReference>
<dbReference type="InterPro" id="IPR012795">
    <property type="entry name" value="tRNA_Ile_lys_synt_N"/>
</dbReference>
<keyword evidence="4 6" id="KW-0067">ATP-binding</keyword>
<feature type="binding site" evidence="6">
    <location>
        <begin position="39"/>
        <end position="44"/>
    </location>
    <ligand>
        <name>ATP</name>
        <dbReference type="ChEBI" id="CHEBI:30616"/>
    </ligand>
</feature>
<organism evidence="8 9">
    <name type="scientific">Phyllobacterium salinisoli</name>
    <dbReference type="NCBI Taxonomy" id="1899321"/>
    <lineage>
        <taxon>Bacteria</taxon>
        <taxon>Pseudomonadati</taxon>
        <taxon>Pseudomonadota</taxon>
        <taxon>Alphaproteobacteria</taxon>
        <taxon>Hyphomicrobiales</taxon>
        <taxon>Phyllobacteriaceae</taxon>
        <taxon>Phyllobacterium</taxon>
    </lineage>
</organism>
<proteinExistence type="inferred from homology"/>
<dbReference type="Pfam" id="PF01171">
    <property type="entry name" value="ATP_bind_3"/>
    <property type="match status" value="1"/>
</dbReference>
<comment type="catalytic activity">
    <reaction evidence="5 6">
        <text>cytidine(34) in tRNA(Ile2) + L-lysine + ATP = lysidine(34) in tRNA(Ile2) + AMP + diphosphate + H(+)</text>
        <dbReference type="Rhea" id="RHEA:43744"/>
        <dbReference type="Rhea" id="RHEA-COMP:10625"/>
        <dbReference type="Rhea" id="RHEA-COMP:10670"/>
        <dbReference type="ChEBI" id="CHEBI:15378"/>
        <dbReference type="ChEBI" id="CHEBI:30616"/>
        <dbReference type="ChEBI" id="CHEBI:32551"/>
        <dbReference type="ChEBI" id="CHEBI:33019"/>
        <dbReference type="ChEBI" id="CHEBI:82748"/>
        <dbReference type="ChEBI" id="CHEBI:83665"/>
        <dbReference type="ChEBI" id="CHEBI:456215"/>
        <dbReference type="EC" id="6.3.4.19"/>
    </reaction>
</comment>
<dbReference type="AlphaFoldDB" id="A0A368K2V7"/>
<dbReference type="RefSeq" id="WP_114440358.1">
    <property type="nucleotide sequence ID" value="NZ_QOZG01000004.1"/>
</dbReference>
<dbReference type="OrthoDB" id="9807403at2"/>
<dbReference type="HAMAP" id="MF_01161">
    <property type="entry name" value="tRNA_Ile_lys_synt"/>
    <property type="match status" value="1"/>
</dbReference>
<comment type="caution">
    <text evidence="8">The sequence shown here is derived from an EMBL/GenBank/DDBJ whole genome shotgun (WGS) entry which is preliminary data.</text>
</comment>
<dbReference type="PANTHER" id="PTHR43033:SF1">
    <property type="entry name" value="TRNA(ILE)-LYSIDINE SYNTHASE-RELATED"/>
    <property type="match status" value="1"/>
</dbReference>
<feature type="domain" description="tRNA(Ile)-lysidine/2-thiocytidine synthase N-terminal" evidence="7">
    <location>
        <begin position="34"/>
        <end position="214"/>
    </location>
</feature>
<dbReference type="GO" id="GO:0032267">
    <property type="term" value="F:tRNA(Ile)-lysidine synthase activity"/>
    <property type="evidence" value="ECO:0007669"/>
    <property type="project" value="UniProtKB-EC"/>
</dbReference>
<gene>
    <name evidence="6 8" type="primary">tilS</name>
    <name evidence="8" type="ORF">DUT91_10535</name>
</gene>
<keyword evidence="3 6" id="KW-0547">Nucleotide-binding</keyword>
<comment type="subcellular location">
    <subcellularLocation>
        <location evidence="6">Cytoplasm</location>
    </subcellularLocation>
</comment>
<evidence type="ECO:0000259" key="7">
    <source>
        <dbReference type="Pfam" id="PF01171"/>
    </source>
</evidence>
<keyword evidence="6" id="KW-0963">Cytoplasm</keyword>
<evidence type="ECO:0000313" key="8">
    <source>
        <dbReference type="EMBL" id="RCS23717.1"/>
    </source>
</evidence>
<accession>A0A368K2V7</accession>
<dbReference type="PANTHER" id="PTHR43033">
    <property type="entry name" value="TRNA(ILE)-LYSIDINE SYNTHASE-RELATED"/>
    <property type="match status" value="1"/>
</dbReference>
<name>A0A368K2V7_9HYPH</name>
<keyword evidence="9" id="KW-1185">Reference proteome</keyword>
<evidence type="ECO:0000256" key="6">
    <source>
        <dbReference type="HAMAP-Rule" id="MF_01161"/>
    </source>
</evidence>
<dbReference type="EC" id="6.3.4.19" evidence="6"/>
<evidence type="ECO:0000256" key="5">
    <source>
        <dbReference type="ARBA" id="ARBA00048539"/>
    </source>
</evidence>
<comment type="similarity">
    <text evidence="6">Belongs to the tRNA(Ile)-lysidine synthase family.</text>
</comment>
<comment type="domain">
    <text evidence="6">The N-terminal region contains the highly conserved SGGXDS motif, predicted to be a P-loop motif involved in ATP binding.</text>
</comment>
<dbReference type="EMBL" id="QOZG01000004">
    <property type="protein sequence ID" value="RCS23717.1"/>
    <property type="molecule type" value="Genomic_DNA"/>
</dbReference>
<evidence type="ECO:0000256" key="4">
    <source>
        <dbReference type="ARBA" id="ARBA00022840"/>
    </source>
</evidence>
<keyword evidence="2 6" id="KW-0819">tRNA processing</keyword>
<dbReference type="InterPro" id="IPR011063">
    <property type="entry name" value="TilS/TtcA_N"/>
</dbReference>
<evidence type="ECO:0000256" key="3">
    <source>
        <dbReference type="ARBA" id="ARBA00022741"/>
    </source>
</evidence>
<reference evidence="8 9" key="1">
    <citation type="submission" date="2018-07" db="EMBL/GenBank/DDBJ databases">
        <title>The draft genome of Phyllobacterium salinisoli.</title>
        <authorList>
            <person name="Liu L."/>
            <person name="Li L."/>
            <person name="Zhang X."/>
            <person name="Liang L."/>
        </authorList>
    </citation>
    <scope>NUCLEOTIDE SEQUENCE [LARGE SCALE GENOMIC DNA]</scope>
    <source>
        <strain evidence="8 9">LLAN61</strain>
    </source>
</reference>
<dbReference type="InterPro" id="IPR012094">
    <property type="entry name" value="tRNA_Ile_lys_synt"/>
</dbReference>
<evidence type="ECO:0000256" key="1">
    <source>
        <dbReference type="ARBA" id="ARBA00022598"/>
    </source>
</evidence>
<dbReference type="NCBIfam" id="TIGR02432">
    <property type="entry name" value="lysidine_TilS_N"/>
    <property type="match status" value="1"/>
</dbReference>
<dbReference type="CDD" id="cd01992">
    <property type="entry name" value="TilS_N"/>
    <property type="match status" value="1"/>
</dbReference>
<dbReference type="SUPFAM" id="SSF52402">
    <property type="entry name" value="Adenine nucleotide alpha hydrolases-like"/>
    <property type="match status" value="1"/>
</dbReference>
<keyword evidence="1 6" id="KW-0436">Ligase</keyword>
<comment type="function">
    <text evidence="6">Ligates lysine onto the cytidine present at position 34 of the AUA codon-specific tRNA(Ile) that contains the anticodon CAU, in an ATP-dependent manner. Cytidine is converted to lysidine, thus changing the amino acid specificity of the tRNA from methionine to isoleucine.</text>
</comment>
<dbReference type="Proteomes" id="UP000253420">
    <property type="component" value="Unassembled WGS sequence"/>
</dbReference>
<evidence type="ECO:0000256" key="2">
    <source>
        <dbReference type="ARBA" id="ARBA00022694"/>
    </source>
</evidence>
<dbReference type="GO" id="GO:0006400">
    <property type="term" value="P:tRNA modification"/>
    <property type="evidence" value="ECO:0007669"/>
    <property type="project" value="UniProtKB-UniRule"/>
</dbReference>
<dbReference type="InterPro" id="IPR014729">
    <property type="entry name" value="Rossmann-like_a/b/a_fold"/>
</dbReference>
<protein>
    <recommendedName>
        <fullName evidence="6">tRNA(Ile)-lysidine synthase</fullName>
        <ecNumber evidence="6">6.3.4.19</ecNumber>
    </recommendedName>
    <alternativeName>
        <fullName evidence="6">tRNA(Ile)-2-lysyl-cytidine synthase</fullName>
    </alternativeName>
    <alternativeName>
        <fullName evidence="6">tRNA(Ile)-lysidine synthetase</fullName>
    </alternativeName>
</protein>
<sequence>MSVPRTAADPFSQTPPLDPARIFAPIDFSHQHAVMAAVSGGGDSLALLFLLKEHLCGISDAPELIAVTIDHGLRPDSADEAEAVARLCRSHGISHRILRWEGQKPQAGIPAAAREARYRLLVEAAREARASFLFTGHTLDDQIETFAMRKARGGARGLAGMAGATLLDMRVWLLRPLLNTRRNDLRAFLAERQIEWFEDPTNENMAFERPRVRNRIADVKPPAVLEEIAERAAVRRAQGSAVAAFFSAGRDKVQMEPGGVARIDAGWLAEAGHDVAALALGVVVACIGGRSFLPAEAERARLVSHLAGEGGGPARLGLGGCIVQRGAKRHSIWREARGLPQLLLASGQSAVWDGRYRIVNTMPGGKSVRIARPSPAEFDAFCVDRGIGREMFYRPAALTGPALCLDGEMVDIPALTGGCFLPDGLAVMRHLALFDNVLPGHDLALANATAQLFGRTIYPESPMLPN</sequence>
<evidence type="ECO:0000313" key="9">
    <source>
        <dbReference type="Proteomes" id="UP000253420"/>
    </source>
</evidence>
<dbReference type="GO" id="GO:0005737">
    <property type="term" value="C:cytoplasm"/>
    <property type="evidence" value="ECO:0007669"/>
    <property type="project" value="UniProtKB-SubCell"/>
</dbReference>